<evidence type="ECO:0000313" key="4">
    <source>
        <dbReference type="Proteomes" id="UP001451303"/>
    </source>
</evidence>
<evidence type="ECO:0000256" key="1">
    <source>
        <dbReference type="SAM" id="MobiDB-lite"/>
    </source>
</evidence>
<keyword evidence="2" id="KW-0472">Membrane</keyword>
<feature type="region of interest" description="Disordered" evidence="1">
    <location>
        <begin position="1"/>
        <end position="56"/>
    </location>
</feature>
<comment type="caution">
    <text evidence="3">The sequence shown here is derived from an EMBL/GenBank/DDBJ whole genome shotgun (WGS) entry which is preliminary data.</text>
</comment>
<keyword evidence="2" id="KW-0812">Transmembrane</keyword>
<name>A0ABR3DQQ8_NEUIN</name>
<protein>
    <recommendedName>
        <fullName evidence="5">3-hydroxyisobutyrate dehydrogenase protein</fullName>
    </recommendedName>
</protein>
<feature type="transmembrane region" description="Helical" evidence="2">
    <location>
        <begin position="752"/>
        <end position="779"/>
    </location>
</feature>
<sequence>MADSSHAHSQQMSPADAGSDSQDTNNQGHVFQPPQPLSQPATVGIATEPTQAFYHPPQQYGSVTDPATVISPQQYYYAQQASQVGNPSVDDQQVYYVPQLLQQPGWTADSTANNLYWQQQLSNPNHVAYSQYTPAHNQHPAPDFIQEAQSPDLQFKQPPLLSSEEVATRHMSSPQAVPQPGAKNDMKKWKRFWPRSKDYMQKFQDNLKDKFSGSSGHRGFRRVYLPTERMNDQDSDSDAGPTGESKVVYRIGTAEAEDIDDLGKVHKVDGKLTYLNQFHQRTRKFLDVAVYLSPTRSTPRRLIVQATDHVIKTRLDRGDWIRTKVRGSVSLVLAMSEWALSPFQNQGFWSKTKGTCRLFVVAIPVQILLALPFLGKYDEDDKVTDTYTDYPGYYWEWPKYAVNELDMSPAAFEKHSEGYKKSLSVAKRTPRPRLLYAKVNGKWKTIEGDSFENSTRRYIFISYMWNMFPNADGAEKAHELARSITEHEGFDAYWMDRELVNKDSPAETDYDVYTLCDTVRGSAKVCLMMDKDGTTQRLDWGSRMWTLMEGLLAPGDYITYCFRDADGQLVTRNIGKIEMTASFWRVHDSEYTDDKEAVRILAEHYANVLTLSRLELLPATITALSTKQRAEFTGSDLAYAVMGFLHYRIERHKETTVFQNLARLSLGNDSDELVERMLCLLPKPSNKDIFETLSERDEYGTFLHHITPQCQVVGVAHEDETVILDSCRAIHIRWKDFPRATVQRDVGLGKMLAVFFLAFGIWWLLFGIELSLAYIPYFAGFVDLTAEGKSDIGWVVAGFLFVGLLLSAPSPFSVRRLFGGTVLKSTPNLVGFEGVMPIAQLEKIVFGNVEGRLTYAPSATPFSREHRENYERRGTEPLWIDNPDSALDDLRAKKLLPSDRHQLFTLVDMGELTVTIFAAEKPPTVALLCGKEGGMLRAVLCSWRFETDCLYRETVVRMPTRVWEVAEPKGWLKLCLRSQDDYRHRESLMKQ</sequence>
<evidence type="ECO:0008006" key="5">
    <source>
        <dbReference type="Google" id="ProtNLM"/>
    </source>
</evidence>
<feature type="compositionally biased region" description="Polar residues" evidence="1">
    <location>
        <begin position="7"/>
        <end position="29"/>
    </location>
</feature>
<organism evidence="3 4">
    <name type="scientific">Neurospora intermedia</name>
    <dbReference type="NCBI Taxonomy" id="5142"/>
    <lineage>
        <taxon>Eukaryota</taxon>
        <taxon>Fungi</taxon>
        <taxon>Dikarya</taxon>
        <taxon>Ascomycota</taxon>
        <taxon>Pezizomycotina</taxon>
        <taxon>Sordariomycetes</taxon>
        <taxon>Sordariomycetidae</taxon>
        <taxon>Sordariales</taxon>
        <taxon>Sordariaceae</taxon>
        <taxon>Neurospora</taxon>
    </lineage>
</organism>
<dbReference type="EMBL" id="JAVLET010000001">
    <property type="protein sequence ID" value="KAL0475010.1"/>
    <property type="molecule type" value="Genomic_DNA"/>
</dbReference>
<evidence type="ECO:0000313" key="3">
    <source>
        <dbReference type="EMBL" id="KAL0475010.1"/>
    </source>
</evidence>
<evidence type="ECO:0000256" key="2">
    <source>
        <dbReference type="SAM" id="Phobius"/>
    </source>
</evidence>
<reference evidence="3 4" key="1">
    <citation type="submission" date="2023-09" db="EMBL/GenBank/DDBJ databases">
        <title>Multi-omics analysis of a traditional fermented food reveals byproduct-associated fungal strains for waste-to-food upcycling.</title>
        <authorList>
            <consortium name="Lawrence Berkeley National Laboratory"/>
            <person name="Rekdal V.M."/>
            <person name="Villalobos-Escobedo J.M."/>
            <person name="Rodriguez-Valeron N."/>
            <person name="Garcia M.O."/>
            <person name="Vasquez D.P."/>
            <person name="Damayanti I."/>
            <person name="Sorensen P.M."/>
            <person name="Baidoo E.E."/>
            <person name="De Carvalho A.C."/>
            <person name="Riley R."/>
            <person name="Lipzen A."/>
            <person name="He G."/>
            <person name="Yan M."/>
            <person name="Haridas S."/>
            <person name="Daum C."/>
            <person name="Yoshinaga Y."/>
            <person name="Ng V."/>
            <person name="Grigoriev I.V."/>
            <person name="Munk R."/>
            <person name="Nuraida L."/>
            <person name="Wijaya C.H."/>
            <person name="Morales P.-C."/>
            <person name="Keasling J.D."/>
        </authorList>
    </citation>
    <scope>NUCLEOTIDE SEQUENCE [LARGE SCALE GENOMIC DNA]</scope>
    <source>
        <strain evidence="3 4">FGSC 2613</strain>
    </source>
</reference>
<gene>
    <name evidence="3" type="ORF">QR685DRAFT_593690</name>
</gene>
<keyword evidence="4" id="KW-1185">Reference proteome</keyword>
<accession>A0ABR3DQQ8</accession>
<dbReference type="Proteomes" id="UP001451303">
    <property type="component" value="Unassembled WGS sequence"/>
</dbReference>
<proteinExistence type="predicted"/>
<keyword evidence="2" id="KW-1133">Transmembrane helix</keyword>
<feature type="transmembrane region" description="Helical" evidence="2">
    <location>
        <begin position="791"/>
        <end position="808"/>
    </location>
</feature>